<dbReference type="EC" id="3.1.-.-" evidence="5"/>
<keyword evidence="1 5" id="KW-0963">Cytoplasm</keyword>
<protein>
    <recommendedName>
        <fullName evidence="5">Putative pre-16S rRNA nuclease</fullName>
        <ecNumber evidence="5">3.1.-.-</ecNumber>
    </recommendedName>
</protein>
<dbReference type="GO" id="GO:0016787">
    <property type="term" value="F:hydrolase activity"/>
    <property type="evidence" value="ECO:0007669"/>
    <property type="project" value="UniProtKB-KW"/>
</dbReference>
<dbReference type="InterPro" id="IPR037027">
    <property type="entry name" value="YqgF/RNaseH-like_dom_sf"/>
</dbReference>
<dbReference type="InterPro" id="IPR005227">
    <property type="entry name" value="YqgF"/>
</dbReference>
<evidence type="ECO:0000259" key="6">
    <source>
        <dbReference type="SMART" id="SM00732"/>
    </source>
</evidence>
<dbReference type="SUPFAM" id="SSF53098">
    <property type="entry name" value="Ribonuclease H-like"/>
    <property type="match status" value="1"/>
</dbReference>
<gene>
    <name evidence="5 7" type="primary">yqgF</name>
    <name evidence="7" type="ORF">PRHACTZTBTEA_134</name>
</gene>
<name>A0ABM9NNL2_9GAMM</name>
<keyword evidence="8" id="KW-1185">Reference proteome</keyword>
<comment type="subcellular location">
    <subcellularLocation>
        <location evidence="5">Cytoplasm</location>
    </subcellularLocation>
</comment>
<dbReference type="InterPro" id="IPR012337">
    <property type="entry name" value="RNaseH-like_sf"/>
</dbReference>
<evidence type="ECO:0000256" key="4">
    <source>
        <dbReference type="ARBA" id="ARBA00022801"/>
    </source>
</evidence>
<reference evidence="7" key="1">
    <citation type="submission" date="2024-04" db="EMBL/GenBank/DDBJ databases">
        <authorList>
            <person name="Manzano-Marin A."/>
            <person name="Manzano-Marin A."/>
            <person name="Alejandro Manzano Marin A."/>
        </authorList>
    </citation>
    <scope>NUCLEOTIDE SEQUENCE [LARGE SCALE GENOMIC DNA]</scope>
    <source>
        <strain evidence="7">TABTEA</strain>
    </source>
</reference>
<comment type="similarity">
    <text evidence="5">Belongs to the YqgF HJR family.</text>
</comment>
<dbReference type="Pfam" id="PF03652">
    <property type="entry name" value="RuvX"/>
    <property type="match status" value="1"/>
</dbReference>
<dbReference type="SMART" id="SM00732">
    <property type="entry name" value="YqgFc"/>
    <property type="match status" value="1"/>
</dbReference>
<organism evidence="7 8">
    <name type="scientific">Candidatus Providencia siddallii</name>
    <dbReference type="NCBI Taxonomy" id="1715285"/>
    <lineage>
        <taxon>Bacteria</taxon>
        <taxon>Pseudomonadati</taxon>
        <taxon>Pseudomonadota</taxon>
        <taxon>Gammaproteobacteria</taxon>
        <taxon>Enterobacterales</taxon>
        <taxon>Morganellaceae</taxon>
        <taxon>Providencia</taxon>
    </lineage>
</organism>
<dbReference type="PANTHER" id="PTHR33317:SF4">
    <property type="entry name" value="POLYNUCLEOTIDYL TRANSFERASE, RIBONUCLEASE H-LIKE SUPERFAMILY PROTEIN"/>
    <property type="match status" value="1"/>
</dbReference>
<keyword evidence="2 5" id="KW-0690">Ribosome biogenesis</keyword>
<evidence type="ECO:0000256" key="2">
    <source>
        <dbReference type="ARBA" id="ARBA00022517"/>
    </source>
</evidence>
<keyword evidence="4 5" id="KW-0378">Hydrolase</keyword>
<evidence type="ECO:0000313" key="7">
    <source>
        <dbReference type="EMBL" id="CAL1329066.1"/>
    </source>
</evidence>
<dbReference type="EMBL" id="OZ034688">
    <property type="protein sequence ID" value="CAL1329066.1"/>
    <property type="molecule type" value="Genomic_DNA"/>
</dbReference>
<dbReference type="HAMAP" id="MF_00651">
    <property type="entry name" value="Nuclease_YqgF"/>
    <property type="match status" value="1"/>
</dbReference>
<dbReference type="PANTHER" id="PTHR33317">
    <property type="entry name" value="POLYNUCLEOTIDYL TRANSFERASE, RIBONUCLEASE H-LIKE SUPERFAMILY PROTEIN"/>
    <property type="match status" value="1"/>
</dbReference>
<sequence length="139" mass="15893">MLLKTLLAFDYGTKSIGVAVGQSITKTGNALPSLKFNNKLRCWEKIEFLIKEWQPQTIIVGIPYNMDGTEQKMTNLSRKFANKIYTFFGVKVDLHDERLTTIEAKSILFEQNGYRALNKGRIDSISAVLILESWFIKNN</sequence>
<evidence type="ECO:0000313" key="8">
    <source>
        <dbReference type="Proteomes" id="UP001497533"/>
    </source>
</evidence>
<proteinExistence type="inferred from homology"/>
<evidence type="ECO:0000256" key="1">
    <source>
        <dbReference type="ARBA" id="ARBA00022490"/>
    </source>
</evidence>
<dbReference type="InterPro" id="IPR006641">
    <property type="entry name" value="YqgF/RNaseH-like_dom"/>
</dbReference>
<dbReference type="Gene3D" id="3.30.420.140">
    <property type="entry name" value="YqgF/RNase H-like domain"/>
    <property type="match status" value="1"/>
</dbReference>
<comment type="function">
    <text evidence="5">Could be a nuclease involved in processing of the 5'-end of pre-16S rRNA.</text>
</comment>
<evidence type="ECO:0000256" key="3">
    <source>
        <dbReference type="ARBA" id="ARBA00022722"/>
    </source>
</evidence>
<dbReference type="NCBIfam" id="TIGR00250">
    <property type="entry name" value="RNAse_H_YqgF"/>
    <property type="match status" value="1"/>
</dbReference>
<dbReference type="CDD" id="cd16964">
    <property type="entry name" value="YqgF"/>
    <property type="match status" value="1"/>
</dbReference>
<keyword evidence="3 5" id="KW-0540">Nuclease</keyword>
<evidence type="ECO:0000256" key="5">
    <source>
        <dbReference type="HAMAP-Rule" id="MF_00651"/>
    </source>
</evidence>
<feature type="domain" description="YqgF/RNase H-like" evidence="6">
    <location>
        <begin position="4"/>
        <end position="104"/>
    </location>
</feature>
<dbReference type="RefSeq" id="WP_341765122.1">
    <property type="nucleotide sequence ID" value="NZ_OZ034688.1"/>
</dbReference>
<dbReference type="Proteomes" id="UP001497533">
    <property type="component" value="Chromosome"/>
</dbReference>
<accession>A0ABM9NNL2</accession>